<evidence type="ECO:0000256" key="4">
    <source>
        <dbReference type="ARBA" id="ARBA00022692"/>
    </source>
</evidence>
<evidence type="ECO:0000256" key="2">
    <source>
        <dbReference type="ARBA" id="ARBA00006434"/>
    </source>
</evidence>
<evidence type="ECO:0000256" key="11">
    <source>
        <dbReference type="ARBA" id="ARBA00023180"/>
    </source>
</evidence>
<evidence type="ECO:0000256" key="5">
    <source>
        <dbReference type="ARBA" id="ARBA00022847"/>
    </source>
</evidence>
<protein>
    <submittedName>
        <fullName evidence="15 16">High affinity choline transporter, putative</fullName>
    </submittedName>
</protein>
<organism>
    <name type="scientific">Ixodes scapularis</name>
    <name type="common">Black-legged tick</name>
    <name type="synonym">Deer tick</name>
    <dbReference type="NCBI Taxonomy" id="6945"/>
    <lineage>
        <taxon>Eukaryota</taxon>
        <taxon>Metazoa</taxon>
        <taxon>Ecdysozoa</taxon>
        <taxon>Arthropoda</taxon>
        <taxon>Chelicerata</taxon>
        <taxon>Arachnida</taxon>
        <taxon>Acari</taxon>
        <taxon>Parasitiformes</taxon>
        <taxon>Ixodida</taxon>
        <taxon>Ixodoidea</taxon>
        <taxon>Ixodidae</taxon>
        <taxon>Ixodinae</taxon>
        <taxon>Ixodes</taxon>
    </lineage>
</organism>
<evidence type="ECO:0000256" key="10">
    <source>
        <dbReference type="ARBA" id="ARBA00023136"/>
    </source>
</evidence>
<dbReference type="PANTHER" id="PTHR45897:SF4">
    <property type="entry name" value="HIGH-AFFINITY CHOLINE TRANSPORTER 1"/>
    <property type="match status" value="1"/>
</dbReference>
<proteinExistence type="inferred from homology"/>
<evidence type="ECO:0000313" key="16">
    <source>
        <dbReference type="EnsemblMetazoa" id="ISCW021490-PA"/>
    </source>
</evidence>
<keyword evidence="4 14" id="KW-0812">Transmembrane</keyword>
<dbReference type="InterPro" id="IPR001734">
    <property type="entry name" value="Na/solute_symporter"/>
</dbReference>
<dbReference type="InterPro" id="IPR052244">
    <property type="entry name" value="Choline_transporter"/>
</dbReference>
<dbReference type="EnsemblMetazoa" id="ISCW021490-RA">
    <property type="protein sequence ID" value="ISCW021490-PA"/>
    <property type="gene ID" value="ISCW021490"/>
</dbReference>
<keyword evidence="9" id="KW-0406">Ion transport</keyword>
<name>B7Q4D4_IXOSC</name>
<dbReference type="Proteomes" id="UP000001555">
    <property type="component" value="Unassembled WGS sequence"/>
</dbReference>
<keyword evidence="8" id="KW-0915">Sodium</keyword>
<accession>B7Q4D4</accession>
<dbReference type="Pfam" id="PF00474">
    <property type="entry name" value="SSF"/>
    <property type="match status" value="2"/>
</dbReference>
<keyword evidence="11" id="KW-0325">Glycoprotein</keyword>
<dbReference type="FunFam" id="1.20.1730.10:FF:000035">
    <property type="entry name" value="High affinity choline transporter, putative"/>
    <property type="match status" value="1"/>
</dbReference>
<dbReference type="VEuPathDB" id="VectorBase:ISCI021490"/>
<feature type="transmembrane region" description="Helical" evidence="14">
    <location>
        <begin position="7"/>
        <end position="26"/>
    </location>
</feature>
<keyword evidence="7 14" id="KW-1133">Transmembrane helix</keyword>
<evidence type="ECO:0000256" key="13">
    <source>
        <dbReference type="RuleBase" id="RU362091"/>
    </source>
</evidence>
<keyword evidence="6" id="KW-0530">Neurotransmitter biosynthesis</keyword>
<evidence type="ECO:0000256" key="9">
    <source>
        <dbReference type="ARBA" id="ARBA00023065"/>
    </source>
</evidence>
<dbReference type="EMBL" id="DS854940">
    <property type="protein sequence ID" value="EEC13706.1"/>
    <property type="molecule type" value="Genomic_DNA"/>
</dbReference>
<dbReference type="OrthoDB" id="546820at2759"/>
<evidence type="ECO:0000256" key="1">
    <source>
        <dbReference type="ARBA" id="ARBA00004141"/>
    </source>
</evidence>
<feature type="transmembrane region" description="Helical" evidence="14">
    <location>
        <begin position="263"/>
        <end position="286"/>
    </location>
</feature>
<feature type="transmembrane region" description="Helical" evidence="14">
    <location>
        <begin position="434"/>
        <end position="457"/>
    </location>
</feature>
<dbReference type="PaxDb" id="6945-B7Q4D4"/>
<keyword evidence="5" id="KW-0769">Symport</keyword>
<dbReference type="AlphaFoldDB" id="B7Q4D4"/>
<keyword evidence="3" id="KW-0813">Transport</keyword>
<dbReference type="EMBL" id="ABJB010232688">
    <property type="status" value="NOT_ANNOTATED_CDS"/>
    <property type="molecule type" value="Genomic_DNA"/>
</dbReference>
<dbReference type="VEuPathDB" id="VectorBase:ISCP_000155"/>
<feature type="transmembrane region" description="Helical" evidence="14">
    <location>
        <begin position="120"/>
        <end position="144"/>
    </location>
</feature>
<dbReference type="GO" id="GO:0005886">
    <property type="term" value="C:plasma membrane"/>
    <property type="evidence" value="ECO:0000318"/>
    <property type="project" value="GO_Central"/>
</dbReference>
<dbReference type="GO" id="GO:0015871">
    <property type="term" value="P:choline transport"/>
    <property type="evidence" value="ECO:0000318"/>
    <property type="project" value="GO_Central"/>
</dbReference>
<keyword evidence="10 14" id="KW-0472">Membrane</keyword>
<evidence type="ECO:0000256" key="7">
    <source>
        <dbReference type="ARBA" id="ARBA00022989"/>
    </source>
</evidence>
<sequence length="511" mass="54631">MGLSVPGLVASVLFYALIVAVGFWGARRRLDRGRSANPSEDLMLGGRSVGLVVGVFTIIATWVDGGLLSGIVEETAVRGVLWCQAPVCFALSLLFVGAFFSGPMWRSGYVTLLDPLEKAFGSRVAALLFLPALVGEIFWCGAILNALGATVSVITGLGHVTCVLVAASVVMLYTCVGGLYSITYTDVLQLVLMFVGLVRNPALPDCAGKRQLILIPELQQNFLGNLEFNAMFFLSCTREKRRCIQLNVFQRVLSAKTEFRAKALPYAGCVGTLVLCLPVLLLGLVARAARWQDTSYTSAAGGTRSPLEDESQWSLLLPLTLQHLTPKSVSVLGQGAVAAAAMSSADACMLSSGALFTKNVYVPLLRPKASETEKVWVLRSSIAATAVMSSAMAVSVDSVYGLSILIGDPVYVILFPQLLAVVHFPSLCNAYGSLVAFLVGLALRVIGGEPVLGLPALFRYPFYDETTQLQLFPFKTVAMLISLATLVMVSAVAKAIFRTASLPPRYDLVHC</sequence>
<reference evidence="15 17" key="1">
    <citation type="submission" date="2008-03" db="EMBL/GenBank/DDBJ databases">
        <title>Annotation of Ixodes scapularis.</title>
        <authorList>
            <consortium name="Ixodes scapularis Genome Project Consortium"/>
            <person name="Caler E."/>
            <person name="Hannick L.I."/>
            <person name="Bidwell S."/>
            <person name="Joardar V."/>
            <person name="Thiagarajan M."/>
            <person name="Amedeo P."/>
            <person name="Galinsky K.J."/>
            <person name="Schobel S."/>
            <person name="Inman J."/>
            <person name="Hostetler J."/>
            <person name="Miller J."/>
            <person name="Hammond M."/>
            <person name="Megy K."/>
            <person name="Lawson D."/>
            <person name="Kodira C."/>
            <person name="Sutton G."/>
            <person name="Meyer J."/>
            <person name="Hill C.A."/>
            <person name="Birren B."/>
            <person name="Nene V."/>
            <person name="Collins F."/>
            <person name="Alarcon-Chaidez F."/>
            <person name="Wikel S."/>
            <person name="Strausberg R."/>
        </authorList>
    </citation>
    <scope>NUCLEOTIDE SEQUENCE [LARGE SCALE GENOMIC DNA]</scope>
    <source>
        <strain evidence="17">Wikel</strain>
        <strain evidence="15">Wikel colony</strain>
    </source>
</reference>
<feature type="non-terminal residue" evidence="15">
    <location>
        <position position="511"/>
    </location>
</feature>
<dbReference type="GO" id="GO:0008292">
    <property type="term" value="P:acetylcholine biosynthetic process"/>
    <property type="evidence" value="ECO:0000318"/>
    <property type="project" value="GO_Central"/>
</dbReference>
<feature type="transmembrane region" description="Helical" evidence="14">
    <location>
        <begin position="46"/>
        <end position="68"/>
    </location>
</feature>
<reference evidence="16" key="2">
    <citation type="submission" date="2020-05" db="UniProtKB">
        <authorList>
            <consortium name="EnsemblMetazoa"/>
        </authorList>
    </citation>
    <scope>IDENTIFICATION</scope>
    <source>
        <strain evidence="16">wikel</strain>
    </source>
</reference>
<dbReference type="CDD" id="cd11474">
    <property type="entry name" value="SLC5sbd_CHT"/>
    <property type="match status" value="1"/>
</dbReference>
<evidence type="ECO:0000256" key="8">
    <source>
        <dbReference type="ARBA" id="ARBA00023053"/>
    </source>
</evidence>
<gene>
    <name evidence="15" type="ORF">IscW_ISCW021490</name>
</gene>
<keyword evidence="12" id="KW-0739">Sodium transport</keyword>
<dbReference type="FunFam" id="1.20.1730.10:FF:000052">
    <property type="entry name" value="High affinity choline transporter, putative"/>
    <property type="match status" value="1"/>
</dbReference>
<evidence type="ECO:0000256" key="14">
    <source>
        <dbReference type="SAM" id="Phobius"/>
    </source>
</evidence>
<keyword evidence="17" id="KW-1185">Reference proteome</keyword>
<dbReference type="EMBL" id="ABJB010912250">
    <property type="status" value="NOT_ANNOTATED_CDS"/>
    <property type="molecule type" value="Genomic_DNA"/>
</dbReference>
<dbReference type="EMBL" id="ABJB010673854">
    <property type="status" value="NOT_ANNOTATED_CDS"/>
    <property type="molecule type" value="Genomic_DNA"/>
</dbReference>
<feature type="transmembrane region" description="Helical" evidence="14">
    <location>
        <begin position="400"/>
        <end position="422"/>
    </location>
</feature>
<comment type="subcellular location">
    <subcellularLocation>
        <location evidence="1">Membrane</location>
        <topology evidence="1">Multi-pass membrane protein</topology>
    </subcellularLocation>
</comment>
<feature type="transmembrane region" description="Helical" evidence="14">
    <location>
        <begin position="477"/>
        <end position="497"/>
    </location>
</feature>
<evidence type="ECO:0000313" key="17">
    <source>
        <dbReference type="Proteomes" id="UP000001555"/>
    </source>
</evidence>
<evidence type="ECO:0000256" key="12">
    <source>
        <dbReference type="ARBA" id="ARBA00023201"/>
    </source>
</evidence>
<dbReference type="PROSITE" id="PS50283">
    <property type="entry name" value="NA_SOLUT_SYMP_3"/>
    <property type="match status" value="1"/>
</dbReference>
<evidence type="ECO:0000256" key="6">
    <source>
        <dbReference type="ARBA" id="ARBA00022979"/>
    </source>
</evidence>
<evidence type="ECO:0000256" key="3">
    <source>
        <dbReference type="ARBA" id="ARBA00022448"/>
    </source>
</evidence>
<dbReference type="HOGENOM" id="CLU_018808_10_0_1"/>
<dbReference type="VEuPathDB" id="VectorBase:ISCW021490"/>
<dbReference type="InterPro" id="IPR038377">
    <property type="entry name" value="Na/Glc_symporter_sf"/>
</dbReference>
<dbReference type="Gene3D" id="1.20.1730.10">
    <property type="entry name" value="Sodium/glucose cotransporter"/>
    <property type="match status" value="2"/>
</dbReference>
<evidence type="ECO:0000313" key="15">
    <source>
        <dbReference type="EMBL" id="EEC13706.1"/>
    </source>
</evidence>
<feature type="transmembrane region" description="Helical" evidence="14">
    <location>
        <begin position="80"/>
        <end position="100"/>
    </location>
</feature>
<feature type="transmembrane region" description="Helical" evidence="14">
    <location>
        <begin position="156"/>
        <end position="182"/>
    </location>
</feature>
<dbReference type="GO" id="GO:0005307">
    <property type="term" value="F:choline:sodium symporter activity"/>
    <property type="evidence" value="ECO:0000318"/>
    <property type="project" value="GO_Central"/>
</dbReference>
<comment type="similarity">
    <text evidence="2 13">Belongs to the sodium:solute symporter (SSF) (TC 2.A.21) family.</text>
</comment>
<dbReference type="PANTHER" id="PTHR45897">
    <property type="entry name" value="HIGH-AFFINITY CHOLINE TRANSPORTER 1"/>
    <property type="match status" value="1"/>
</dbReference>